<dbReference type="SUPFAM" id="SSF54106">
    <property type="entry name" value="LysM domain"/>
    <property type="match status" value="1"/>
</dbReference>
<feature type="compositionally biased region" description="Basic and acidic residues" evidence="1">
    <location>
        <begin position="18"/>
        <end position="28"/>
    </location>
</feature>
<dbReference type="InterPro" id="IPR018392">
    <property type="entry name" value="LysM"/>
</dbReference>
<dbReference type="CDD" id="cd00118">
    <property type="entry name" value="LysM"/>
    <property type="match status" value="1"/>
</dbReference>
<evidence type="ECO:0000259" key="3">
    <source>
        <dbReference type="PROSITE" id="PS51782"/>
    </source>
</evidence>
<dbReference type="PANTHER" id="PTHR20932">
    <property type="entry name" value="LYSM AND PUTATIVE PEPTIDOGLYCAN-BINDING DOMAIN-CONTAINING PROTEIN"/>
    <property type="match status" value="1"/>
</dbReference>
<feature type="region of interest" description="Disordered" evidence="1">
    <location>
        <begin position="1"/>
        <end position="28"/>
    </location>
</feature>
<dbReference type="AlphaFoldDB" id="A0AAN7VIU1"/>
<accession>A0AAN7VIU1</accession>
<dbReference type="Proteomes" id="UP001329430">
    <property type="component" value="Chromosome 2"/>
</dbReference>
<dbReference type="Pfam" id="PF01476">
    <property type="entry name" value="LysM"/>
    <property type="match status" value="1"/>
</dbReference>
<evidence type="ECO:0000256" key="2">
    <source>
        <dbReference type="SAM" id="Phobius"/>
    </source>
</evidence>
<dbReference type="InterPro" id="IPR036779">
    <property type="entry name" value="LysM_dom_sf"/>
</dbReference>
<feature type="transmembrane region" description="Helical" evidence="2">
    <location>
        <begin position="182"/>
        <end position="207"/>
    </location>
</feature>
<dbReference type="PROSITE" id="PS51782">
    <property type="entry name" value="LYSM"/>
    <property type="match status" value="1"/>
</dbReference>
<gene>
    <name evidence="4" type="ORF">RI129_002331</name>
</gene>
<dbReference type="Gene3D" id="3.10.350.10">
    <property type="entry name" value="LysM domain"/>
    <property type="match status" value="1"/>
</dbReference>
<dbReference type="EMBL" id="JAVRBK010000002">
    <property type="protein sequence ID" value="KAK5647439.1"/>
    <property type="molecule type" value="Genomic_DNA"/>
</dbReference>
<evidence type="ECO:0000256" key="1">
    <source>
        <dbReference type="SAM" id="MobiDB-lite"/>
    </source>
</evidence>
<proteinExistence type="predicted"/>
<dbReference type="PANTHER" id="PTHR20932:SF13">
    <property type="entry name" value="LD36653P"/>
    <property type="match status" value="1"/>
</dbReference>
<keyword evidence="5" id="KW-1185">Reference proteome</keyword>
<name>A0AAN7VIU1_9COLE</name>
<organism evidence="4 5">
    <name type="scientific">Pyrocoelia pectoralis</name>
    <dbReference type="NCBI Taxonomy" id="417401"/>
    <lineage>
        <taxon>Eukaryota</taxon>
        <taxon>Metazoa</taxon>
        <taxon>Ecdysozoa</taxon>
        <taxon>Arthropoda</taxon>
        <taxon>Hexapoda</taxon>
        <taxon>Insecta</taxon>
        <taxon>Pterygota</taxon>
        <taxon>Neoptera</taxon>
        <taxon>Endopterygota</taxon>
        <taxon>Coleoptera</taxon>
        <taxon>Polyphaga</taxon>
        <taxon>Elateriformia</taxon>
        <taxon>Elateroidea</taxon>
        <taxon>Lampyridae</taxon>
        <taxon>Lampyrinae</taxon>
        <taxon>Pyrocoelia</taxon>
    </lineage>
</organism>
<comment type="caution">
    <text evidence="4">The sequence shown here is derived from an EMBL/GenBank/DDBJ whole genome shotgun (WGS) entry which is preliminary data.</text>
</comment>
<evidence type="ECO:0000313" key="5">
    <source>
        <dbReference type="Proteomes" id="UP001329430"/>
    </source>
</evidence>
<feature type="domain" description="LysM" evidence="3">
    <location>
        <begin position="25"/>
        <end position="69"/>
    </location>
</feature>
<keyword evidence="2" id="KW-0472">Membrane</keyword>
<dbReference type="InterPro" id="IPR045030">
    <property type="entry name" value="LYSM1-4"/>
</dbReference>
<sequence length="218" mass="24371">MKQRQRAKIQENNYTRIPSKDSDDSEKVVEEGDTLQALSIRYHCPIAELKRLNNIHRENEIFAKNIIKVPARPFSFSLACVHTSGTSSPKEETDGAGIDTDILNLQLSRELLNIPKSSVKNGTVVVNDIIFNSSVKPIDKNCDNSPITEVHLHEEVRLLPQSVPTDETILSKLTCSGADAGISWIALIVCVIILIVAFPLIYVLYIAEHPDQYYHSHV</sequence>
<evidence type="ECO:0000313" key="4">
    <source>
        <dbReference type="EMBL" id="KAK5647439.1"/>
    </source>
</evidence>
<dbReference type="SMART" id="SM00257">
    <property type="entry name" value="LysM"/>
    <property type="match status" value="1"/>
</dbReference>
<keyword evidence="2" id="KW-0812">Transmembrane</keyword>
<reference evidence="4 5" key="1">
    <citation type="journal article" date="2024" name="Insects">
        <title>An Improved Chromosome-Level Genome Assembly of the Firefly Pyrocoelia pectoralis.</title>
        <authorList>
            <person name="Fu X."/>
            <person name="Meyer-Rochow V.B."/>
            <person name="Ballantyne L."/>
            <person name="Zhu X."/>
        </authorList>
    </citation>
    <scope>NUCLEOTIDE SEQUENCE [LARGE SCALE GENOMIC DNA]</scope>
    <source>
        <strain evidence="4">XCY_ONT2</strain>
    </source>
</reference>
<keyword evidence="2" id="KW-1133">Transmembrane helix</keyword>
<protein>
    <recommendedName>
        <fullName evidence="3">LysM domain-containing protein</fullName>
    </recommendedName>
</protein>